<keyword evidence="2" id="KW-0662">Pyridine nucleotide biosynthesis</keyword>
<dbReference type="WBParaSite" id="SVE_1432000.1">
    <property type="protein sequence ID" value="SVE_1432000.1"/>
    <property type="gene ID" value="SVE_1432000"/>
</dbReference>
<keyword evidence="4" id="KW-0378">Hydrolase</keyword>
<dbReference type="PANTHER" id="PTHR11080">
    <property type="entry name" value="PYRAZINAMIDASE/NICOTINAMIDASE"/>
    <property type="match status" value="1"/>
</dbReference>
<reference evidence="10" key="2">
    <citation type="submission" date="2015-08" db="UniProtKB">
        <authorList>
            <consortium name="WormBaseParasite"/>
        </authorList>
    </citation>
    <scope>IDENTIFICATION</scope>
</reference>
<reference evidence="9" key="1">
    <citation type="submission" date="2014-07" db="EMBL/GenBank/DDBJ databases">
        <authorList>
            <person name="Martin A.A"/>
            <person name="De Silva N."/>
        </authorList>
    </citation>
    <scope>NUCLEOTIDE SEQUENCE</scope>
</reference>
<evidence type="ECO:0000256" key="5">
    <source>
        <dbReference type="ARBA" id="ARBA00037900"/>
    </source>
</evidence>
<evidence type="ECO:0000256" key="3">
    <source>
        <dbReference type="ARBA" id="ARBA00022723"/>
    </source>
</evidence>
<dbReference type="GO" id="GO:0046872">
    <property type="term" value="F:metal ion binding"/>
    <property type="evidence" value="ECO:0007669"/>
    <property type="project" value="UniProtKB-KW"/>
</dbReference>
<dbReference type="EC" id="3.5.1.19" evidence="6"/>
<dbReference type="Proteomes" id="UP000035680">
    <property type="component" value="Unassembled WGS sequence"/>
</dbReference>
<protein>
    <recommendedName>
        <fullName evidence="6">nicotinamidase</fullName>
        <ecNumber evidence="6">3.5.1.19</ecNumber>
    </recommendedName>
    <alternativeName>
        <fullName evidence="7">Nicotinamide deamidase</fullName>
    </alternativeName>
</protein>
<dbReference type="SUPFAM" id="SSF52499">
    <property type="entry name" value="Isochorismatase-like hydrolases"/>
    <property type="match status" value="1"/>
</dbReference>
<keyword evidence="3" id="KW-0479">Metal-binding</keyword>
<keyword evidence="9" id="KW-1185">Reference proteome</keyword>
<dbReference type="InterPro" id="IPR036380">
    <property type="entry name" value="Isochorismatase-like_sf"/>
</dbReference>
<dbReference type="AlphaFoldDB" id="A0A0K0FSV7"/>
<dbReference type="InterPro" id="IPR052347">
    <property type="entry name" value="Isochorismatase_Nicotinamidase"/>
</dbReference>
<dbReference type="GO" id="GO:0019363">
    <property type="term" value="P:pyridine nucleotide biosynthetic process"/>
    <property type="evidence" value="ECO:0007669"/>
    <property type="project" value="UniProtKB-KW"/>
</dbReference>
<evidence type="ECO:0000259" key="8">
    <source>
        <dbReference type="Pfam" id="PF00857"/>
    </source>
</evidence>
<dbReference type="PANTHER" id="PTHR11080:SF2">
    <property type="entry name" value="LD05707P"/>
    <property type="match status" value="1"/>
</dbReference>
<dbReference type="Pfam" id="PF00857">
    <property type="entry name" value="Isochorismatase"/>
    <property type="match status" value="1"/>
</dbReference>
<proteinExistence type="inferred from homology"/>
<dbReference type="InterPro" id="IPR000868">
    <property type="entry name" value="Isochorismatase-like_dom"/>
</dbReference>
<comment type="pathway">
    <text evidence="5">Cofactor biosynthesis; nicotinate biosynthesis; nicotinate from nicotinamide: step 1/1.</text>
</comment>
<evidence type="ECO:0000313" key="10">
    <source>
        <dbReference type="WBParaSite" id="SVE_1432000.1"/>
    </source>
</evidence>
<evidence type="ECO:0000256" key="4">
    <source>
        <dbReference type="ARBA" id="ARBA00022801"/>
    </source>
</evidence>
<dbReference type="GO" id="GO:0008936">
    <property type="term" value="F:nicotinamidase activity"/>
    <property type="evidence" value="ECO:0007669"/>
    <property type="project" value="UniProtKB-EC"/>
</dbReference>
<comment type="similarity">
    <text evidence="1">Belongs to the isochorismatase family.</text>
</comment>
<evidence type="ECO:0000256" key="2">
    <source>
        <dbReference type="ARBA" id="ARBA00022642"/>
    </source>
</evidence>
<accession>A0A0K0FSV7</accession>
<dbReference type="CDD" id="cd01011">
    <property type="entry name" value="nicotinamidase"/>
    <property type="match status" value="1"/>
</dbReference>
<evidence type="ECO:0000313" key="9">
    <source>
        <dbReference type="Proteomes" id="UP000035680"/>
    </source>
</evidence>
<dbReference type="Gene3D" id="3.40.50.850">
    <property type="entry name" value="Isochorismatase-like"/>
    <property type="match status" value="1"/>
</dbReference>
<sequence>MKDNIEKRALIVVDMQNDFLIGSLCIKNGPAHEDPLEIVEPLNKLIKSNFFDLIVFTKDWHPTNHISFYDNIHDLDRSLSDNCKNYKCFDDVLFIKPFECKQVVFPKHCIRNTPGAEIYNDIIVPENSIIVKKGTDIFHDSYSGFFDNLKINKTELEDKLKENNIDSVFVCGVALEYCVSSTANDASDLGFKTYFITDCTRGLNFDDMIKAKDEMKRHGVINVTSKEISSTL</sequence>
<feature type="domain" description="Isochorismatase-like" evidence="8">
    <location>
        <begin position="9"/>
        <end position="225"/>
    </location>
</feature>
<dbReference type="STRING" id="75913.A0A0K0FSV7"/>
<evidence type="ECO:0000256" key="7">
    <source>
        <dbReference type="ARBA" id="ARBA00043224"/>
    </source>
</evidence>
<evidence type="ECO:0000256" key="6">
    <source>
        <dbReference type="ARBA" id="ARBA00039017"/>
    </source>
</evidence>
<organism evidence="9 10">
    <name type="scientific">Strongyloides venezuelensis</name>
    <name type="common">Threadworm</name>
    <dbReference type="NCBI Taxonomy" id="75913"/>
    <lineage>
        <taxon>Eukaryota</taxon>
        <taxon>Metazoa</taxon>
        <taxon>Ecdysozoa</taxon>
        <taxon>Nematoda</taxon>
        <taxon>Chromadorea</taxon>
        <taxon>Rhabditida</taxon>
        <taxon>Tylenchina</taxon>
        <taxon>Panagrolaimomorpha</taxon>
        <taxon>Strongyloidoidea</taxon>
        <taxon>Strongyloididae</taxon>
        <taxon>Strongyloides</taxon>
    </lineage>
</organism>
<evidence type="ECO:0000256" key="1">
    <source>
        <dbReference type="ARBA" id="ARBA00006336"/>
    </source>
</evidence>
<name>A0A0K0FSV7_STRVS</name>